<evidence type="ECO:0000256" key="3">
    <source>
        <dbReference type="ARBA" id="ARBA00023001"/>
    </source>
</evidence>
<name>A0A485L5B8_9STRA</name>
<evidence type="ECO:0000256" key="5">
    <source>
        <dbReference type="ARBA" id="ARBA00023295"/>
    </source>
</evidence>
<evidence type="ECO:0000256" key="9">
    <source>
        <dbReference type="SAM" id="Phobius"/>
    </source>
</evidence>
<evidence type="ECO:0000256" key="8">
    <source>
        <dbReference type="SAM" id="MobiDB-lite"/>
    </source>
</evidence>
<keyword evidence="6" id="KW-0624">Polysaccharide degradation</keyword>
<evidence type="ECO:0000259" key="10">
    <source>
        <dbReference type="Pfam" id="PF00150"/>
    </source>
</evidence>
<evidence type="ECO:0000256" key="7">
    <source>
        <dbReference type="RuleBase" id="RU361153"/>
    </source>
</evidence>
<dbReference type="InterPro" id="IPR017853">
    <property type="entry name" value="GH"/>
</dbReference>
<keyword evidence="2 7" id="KW-0378">Hydrolase</keyword>
<feature type="compositionally biased region" description="Low complexity" evidence="8">
    <location>
        <begin position="34"/>
        <end position="47"/>
    </location>
</feature>
<evidence type="ECO:0000256" key="1">
    <source>
        <dbReference type="ARBA" id="ARBA00005641"/>
    </source>
</evidence>
<dbReference type="InterPro" id="IPR001547">
    <property type="entry name" value="Glyco_hydro_5"/>
</dbReference>
<dbReference type="GO" id="GO:0004553">
    <property type="term" value="F:hydrolase activity, hydrolyzing O-glycosyl compounds"/>
    <property type="evidence" value="ECO:0007669"/>
    <property type="project" value="InterPro"/>
</dbReference>
<organism evidence="12 13">
    <name type="scientific">Aphanomyces stellatus</name>
    <dbReference type="NCBI Taxonomy" id="120398"/>
    <lineage>
        <taxon>Eukaryota</taxon>
        <taxon>Sar</taxon>
        <taxon>Stramenopiles</taxon>
        <taxon>Oomycota</taxon>
        <taxon>Saprolegniomycetes</taxon>
        <taxon>Saprolegniales</taxon>
        <taxon>Verrucalvaceae</taxon>
        <taxon>Aphanomyces</taxon>
    </lineage>
</organism>
<keyword evidence="13" id="KW-1185">Reference proteome</keyword>
<comment type="similarity">
    <text evidence="1 7">Belongs to the glycosyl hydrolase 5 (cellulase A) family.</text>
</comment>
<sequence length="571" mass="62337">MESATSPRVTSPRAAVDEEELEYAQSPTQYKRYSSTTSFATESTTGSDRPSGGATLTQIQEDGKPRKKPKMGAQERRNKATCCKCIRSWWQRVLFLVVVGGAIVAGTVFFILKLVKHDVTAPPNAEALAAGAGRIHDGSNPAADIKTSVSTNPARYPSMGCKLPQYTSTNGKIYATGPSGTSVAVAIKGVSWLGMETVNAVPYGLWLNALNGTTVYQLAAFLSRNNFNSVRLPLSIENILSDRKPNPSLVNAFANQALALESYSKFLASLIQALGYWKISVLLDLHMLTPSDAGGSWVGATISETSYLAAVDMLTSKLCSDAYWNVLGIDLKDKPYLATWGDGGPNDWAIGAPKIANRMLKGCPNWLAFVQGTTSSHTLRTDDNVVFSYVDWFGGGLQNESMYPLTFNVADKLVYAPHYYPPSVYPQAYFVKGGLRDHDLWVGFLEYNDTMLQRRIQATTNDMFGFLAQYKKGAIVLGEFGGLYTQDKFANLTEQRAIQMTMDVAGQPGFAGGYVWTLNPETSYTFNPSNYVGYWTEGVVNADWISANLPYLTALKSMDSIPGVQPFPCLT</sequence>
<evidence type="ECO:0000313" key="13">
    <source>
        <dbReference type="Proteomes" id="UP000332933"/>
    </source>
</evidence>
<dbReference type="Pfam" id="PF00150">
    <property type="entry name" value="Cellulase"/>
    <property type="match status" value="1"/>
</dbReference>
<dbReference type="Proteomes" id="UP000332933">
    <property type="component" value="Unassembled WGS sequence"/>
</dbReference>
<dbReference type="AlphaFoldDB" id="A0A485L5B8"/>
<evidence type="ECO:0000256" key="2">
    <source>
        <dbReference type="ARBA" id="ARBA00022801"/>
    </source>
</evidence>
<proteinExistence type="inferred from homology"/>
<dbReference type="PANTHER" id="PTHR35923">
    <property type="entry name" value="MAJOR EXTRACELLULAR ENDOGLUCANASE"/>
    <property type="match status" value="1"/>
</dbReference>
<dbReference type="PANTHER" id="PTHR35923:SF2">
    <property type="entry name" value="ENDOGLUCANASE"/>
    <property type="match status" value="1"/>
</dbReference>
<dbReference type="GO" id="GO:0030245">
    <property type="term" value="P:cellulose catabolic process"/>
    <property type="evidence" value="ECO:0007669"/>
    <property type="project" value="UniProtKB-KW"/>
</dbReference>
<feature type="domain" description="Glycoside hydrolase family 5" evidence="10">
    <location>
        <begin position="188"/>
        <end position="510"/>
    </location>
</feature>
<protein>
    <submittedName>
        <fullName evidence="12">Aste57867_16385 protein</fullName>
    </submittedName>
</protein>
<keyword evidence="3" id="KW-0136">Cellulose degradation</keyword>
<evidence type="ECO:0000313" key="11">
    <source>
        <dbReference type="EMBL" id="KAF0692573.1"/>
    </source>
</evidence>
<reference evidence="11" key="2">
    <citation type="submission" date="2019-06" db="EMBL/GenBank/DDBJ databases">
        <title>Genomics analysis of Aphanomyces spp. identifies a new class of oomycete effector associated with host adaptation.</title>
        <authorList>
            <person name="Gaulin E."/>
        </authorList>
    </citation>
    <scope>NUCLEOTIDE SEQUENCE</scope>
    <source>
        <strain evidence="11">CBS 578.67</strain>
    </source>
</reference>
<dbReference type="SUPFAM" id="SSF51445">
    <property type="entry name" value="(Trans)glycosidases"/>
    <property type="match status" value="1"/>
</dbReference>
<keyword evidence="9" id="KW-1133">Transmembrane helix</keyword>
<keyword evidence="9" id="KW-0472">Membrane</keyword>
<evidence type="ECO:0000256" key="6">
    <source>
        <dbReference type="ARBA" id="ARBA00023326"/>
    </source>
</evidence>
<reference evidence="12 13" key="1">
    <citation type="submission" date="2019-03" db="EMBL/GenBank/DDBJ databases">
        <authorList>
            <person name="Gaulin E."/>
            <person name="Dumas B."/>
        </authorList>
    </citation>
    <scope>NUCLEOTIDE SEQUENCE [LARGE SCALE GENOMIC DNA]</scope>
    <source>
        <strain evidence="12">CBS 568.67</strain>
    </source>
</reference>
<dbReference type="EMBL" id="CAADRA010005890">
    <property type="protein sequence ID" value="VFT93161.1"/>
    <property type="molecule type" value="Genomic_DNA"/>
</dbReference>
<dbReference type="EMBL" id="VJMH01005869">
    <property type="protein sequence ID" value="KAF0692573.1"/>
    <property type="molecule type" value="Genomic_DNA"/>
</dbReference>
<feature type="region of interest" description="Disordered" evidence="8">
    <location>
        <begin position="1"/>
        <end position="75"/>
    </location>
</feature>
<feature type="transmembrane region" description="Helical" evidence="9">
    <location>
        <begin position="93"/>
        <end position="112"/>
    </location>
</feature>
<keyword evidence="5 7" id="KW-0326">Glycosidase</keyword>
<keyword evidence="4" id="KW-0119">Carbohydrate metabolism</keyword>
<gene>
    <name evidence="12" type="primary">Aste57867_16385</name>
    <name evidence="11" type="ORF">As57867_016328</name>
    <name evidence="12" type="ORF">ASTE57867_16385</name>
</gene>
<dbReference type="Gene3D" id="3.20.20.80">
    <property type="entry name" value="Glycosidases"/>
    <property type="match status" value="1"/>
</dbReference>
<accession>A0A485L5B8</accession>
<evidence type="ECO:0000313" key="12">
    <source>
        <dbReference type="EMBL" id="VFT93161.1"/>
    </source>
</evidence>
<keyword evidence="9" id="KW-0812">Transmembrane</keyword>
<evidence type="ECO:0000256" key="4">
    <source>
        <dbReference type="ARBA" id="ARBA00023277"/>
    </source>
</evidence>
<dbReference type="OrthoDB" id="442731at2759"/>